<dbReference type="Gene3D" id="1.10.10.10">
    <property type="entry name" value="Winged helix-like DNA-binding domain superfamily/Winged helix DNA-binding domain"/>
    <property type="match status" value="1"/>
</dbReference>
<keyword evidence="3 8" id="KW-0489">Methyltransferase</keyword>
<dbReference type="InterPro" id="IPR036631">
    <property type="entry name" value="MGMT_N_sf"/>
</dbReference>
<comment type="catalytic activity">
    <reaction evidence="7 8">
        <text>a 6-O-methyl-2'-deoxyguanosine in DNA + L-cysteinyl-[protein] = S-methyl-L-cysteinyl-[protein] + a 2'-deoxyguanosine in DNA</text>
        <dbReference type="Rhea" id="RHEA:24000"/>
        <dbReference type="Rhea" id="RHEA-COMP:10131"/>
        <dbReference type="Rhea" id="RHEA-COMP:10132"/>
        <dbReference type="Rhea" id="RHEA-COMP:11367"/>
        <dbReference type="Rhea" id="RHEA-COMP:11368"/>
        <dbReference type="ChEBI" id="CHEBI:29950"/>
        <dbReference type="ChEBI" id="CHEBI:82612"/>
        <dbReference type="ChEBI" id="CHEBI:85445"/>
        <dbReference type="ChEBI" id="CHEBI:85448"/>
        <dbReference type="EC" id="2.1.1.63"/>
    </reaction>
</comment>
<dbReference type="InterPro" id="IPR008332">
    <property type="entry name" value="MethylG_MeTrfase_N"/>
</dbReference>
<name>A0ABN6MEC5_9ACTN</name>
<dbReference type="SUPFAM" id="SSF53155">
    <property type="entry name" value="Methylated DNA-protein cysteine methyltransferase domain"/>
    <property type="match status" value="1"/>
</dbReference>
<comment type="miscellaneous">
    <text evidence="8">This enzyme catalyzes only one turnover and therefore is not strictly catalytic. According to one definition, an enzyme is a biocatalyst that acts repeatedly and over many reaction cycles.</text>
</comment>
<evidence type="ECO:0000259" key="9">
    <source>
        <dbReference type="Pfam" id="PF01035"/>
    </source>
</evidence>
<evidence type="ECO:0000256" key="1">
    <source>
        <dbReference type="ARBA" id="ARBA00001286"/>
    </source>
</evidence>
<evidence type="ECO:0000256" key="6">
    <source>
        <dbReference type="ARBA" id="ARBA00023204"/>
    </source>
</evidence>
<keyword evidence="4 8" id="KW-0808">Transferase</keyword>
<dbReference type="InterPro" id="IPR036388">
    <property type="entry name" value="WH-like_DNA-bd_sf"/>
</dbReference>
<dbReference type="Gene3D" id="3.30.160.70">
    <property type="entry name" value="Methylated DNA-protein cysteine methyltransferase domain"/>
    <property type="match status" value="1"/>
</dbReference>
<dbReference type="PANTHER" id="PTHR10815:SF5">
    <property type="entry name" value="METHYLATED-DNA--PROTEIN-CYSTEINE METHYLTRANSFERASE"/>
    <property type="match status" value="1"/>
</dbReference>
<dbReference type="InterPro" id="IPR036217">
    <property type="entry name" value="MethylDNA_cys_MeTrfase_DNAb"/>
</dbReference>
<dbReference type="Proteomes" id="UP001320544">
    <property type="component" value="Chromosome"/>
</dbReference>
<organism evidence="11 12">
    <name type="scientific">Raoultibacter timonensis</name>
    <dbReference type="NCBI Taxonomy" id="1907662"/>
    <lineage>
        <taxon>Bacteria</taxon>
        <taxon>Bacillati</taxon>
        <taxon>Actinomycetota</taxon>
        <taxon>Coriobacteriia</taxon>
        <taxon>Eggerthellales</taxon>
        <taxon>Eggerthellaceae</taxon>
        <taxon>Raoultibacter</taxon>
    </lineage>
</organism>
<dbReference type="CDD" id="cd06445">
    <property type="entry name" value="ATase"/>
    <property type="match status" value="1"/>
</dbReference>
<feature type="domain" description="Methylguanine DNA methyltransferase ribonuclease-like" evidence="10">
    <location>
        <begin position="4"/>
        <end position="65"/>
    </location>
</feature>
<evidence type="ECO:0000313" key="11">
    <source>
        <dbReference type="EMBL" id="BDE95588.1"/>
    </source>
</evidence>
<comment type="catalytic activity">
    <reaction evidence="1 8">
        <text>a 4-O-methyl-thymidine in DNA + L-cysteinyl-[protein] = a thymidine in DNA + S-methyl-L-cysteinyl-[protein]</text>
        <dbReference type="Rhea" id="RHEA:53428"/>
        <dbReference type="Rhea" id="RHEA-COMP:10131"/>
        <dbReference type="Rhea" id="RHEA-COMP:10132"/>
        <dbReference type="Rhea" id="RHEA-COMP:13555"/>
        <dbReference type="Rhea" id="RHEA-COMP:13556"/>
        <dbReference type="ChEBI" id="CHEBI:29950"/>
        <dbReference type="ChEBI" id="CHEBI:82612"/>
        <dbReference type="ChEBI" id="CHEBI:137386"/>
        <dbReference type="ChEBI" id="CHEBI:137387"/>
        <dbReference type="EC" id="2.1.1.63"/>
    </reaction>
</comment>
<protein>
    <recommendedName>
        <fullName evidence="8">Methylated-DNA--protein-cysteine methyltransferase</fullName>
        <ecNumber evidence="8">2.1.1.63</ecNumber>
    </recommendedName>
    <alternativeName>
        <fullName evidence="8">6-O-methylguanine-DNA methyltransferase</fullName>
        <shortName evidence="8">MGMT</shortName>
    </alternativeName>
    <alternativeName>
        <fullName evidence="8">O-6-methylguanine-DNA-alkyltransferase</fullName>
    </alternativeName>
</protein>
<keyword evidence="2 8" id="KW-0963">Cytoplasm</keyword>
<accession>A0ABN6MEC5</accession>
<gene>
    <name evidence="11" type="ORF">CE91St30_09210</name>
</gene>
<keyword evidence="6 8" id="KW-0234">DNA repair</keyword>
<proteinExistence type="inferred from homology"/>
<dbReference type="NCBIfam" id="TIGR00589">
    <property type="entry name" value="ogt"/>
    <property type="match status" value="1"/>
</dbReference>
<reference evidence="11 12" key="1">
    <citation type="submission" date="2022-01" db="EMBL/GenBank/DDBJ databases">
        <title>Novel bile acid biosynthetic pathways are enriched in the microbiome of centenarians.</title>
        <authorList>
            <person name="Sato Y."/>
            <person name="Atarashi K."/>
            <person name="Plichta R.D."/>
            <person name="Arai Y."/>
            <person name="Sasajima S."/>
            <person name="Kearney M.S."/>
            <person name="Suda W."/>
            <person name="Takeshita K."/>
            <person name="Sasaki T."/>
            <person name="Okamoto S."/>
            <person name="Skelly N.A."/>
            <person name="Okamura Y."/>
            <person name="Vlamakis H."/>
            <person name="Li Y."/>
            <person name="Tanoue T."/>
            <person name="Takei H."/>
            <person name="Nittono H."/>
            <person name="Narushima S."/>
            <person name="Irie J."/>
            <person name="Itoh H."/>
            <person name="Moriya K."/>
            <person name="Sugiura Y."/>
            <person name="Suematsu M."/>
            <person name="Moritoki N."/>
            <person name="Shibata S."/>
            <person name="Littman R.D."/>
            <person name="Fischbach A.M."/>
            <person name="Uwamino Y."/>
            <person name="Inoue T."/>
            <person name="Honda A."/>
            <person name="Hattori M."/>
            <person name="Murai T."/>
            <person name="Xavier J.R."/>
            <person name="Hirose N."/>
            <person name="Honda K."/>
        </authorList>
    </citation>
    <scope>NUCLEOTIDE SEQUENCE [LARGE SCALE GENOMIC DNA]</scope>
    <source>
        <strain evidence="11 12">CE91-St30</strain>
    </source>
</reference>
<comment type="function">
    <text evidence="8">Involved in the cellular defense against the biological effects of O6-methylguanine (O6-MeG) and O4-methylthymine (O4-MeT) in DNA. Repairs the methylated nucleobase in DNA by stoichiometrically transferring the methyl group to a cysteine residue in the enzyme. This is a suicide reaction: the enzyme is irreversibly inactivated.</text>
</comment>
<keyword evidence="12" id="KW-1185">Reference proteome</keyword>
<evidence type="ECO:0000256" key="5">
    <source>
        <dbReference type="ARBA" id="ARBA00022763"/>
    </source>
</evidence>
<keyword evidence="5 8" id="KW-0227">DNA damage</keyword>
<dbReference type="PROSITE" id="PS00374">
    <property type="entry name" value="MGMT"/>
    <property type="match status" value="1"/>
</dbReference>
<comment type="similarity">
    <text evidence="8">Belongs to the MGMT family.</text>
</comment>
<dbReference type="RefSeq" id="WP_244411924.1">
    <property type="nucleotide sequence ID" value="NZ_AP025564.1"/>
</dbReference>
<dbReference type="Pfam" id="PF02870">
    <property type="entry name" value="Methyltransf_1N"/>
    <property type="match status" value="1"/>
</dbReference>
<dbReference type="PANTHER" id="PTHR10815">
    <property type="entry name" value="METHYLATED-DNA--PROTEIN-CYSTEINE METHYLTRANSFERASE"/>
    <property type="match status" value="1"/>
</dbReference>
<feature type="active site" description="Nucleophile; methyl group acceptor" evidence="8">
    <location>
        <position position="133"/>
    </location>
</feature>
<evidence type="ECO:0000256" key="3">
    <source>
        <dbReference type="ARBA" id="ARBA00022603"/>
    </source>
</evidence>
<evidence type="ECO:0000256" key="7">
    <source>
        <dbReference type="ARBA" id="ARBA00049348"/>
    </source>
</evidence>
<evidence type="ECO:0000259" key="10">
    <source>
        <dbReference type="Pfam" id="PF02870"/>
    </source>
</evidence>
<evidence type="ECO:0000256" key="8">
    <source>
        <dbReference type="HAMAP-Rule" id="MF_00772"/>
    </source>
</evidence>
<feature type="domain" description="Methylated-DNA-[protein]-cysteine S-methyltransferase DNA binding" evidence="9">
    <location>
        <begin position="78"/>
        <end position="162"/>
    </location>
</feature>
<dbReference type="EMBL" id="AP025564">
    <property type="protein sequence ID" value="BDE95588.1"/>
    <property type="molecule type" value="Genomic_DNA"/>
</dbReference>
<comment type="subcellular location">
    <subcellularLocation>
        <location evidence="8">Cytoplasm</location>
    </subcellularLocation>
</comment>
<dbReference type="InterPro" id="IPR001497">
    <property type="entry name" value="MethylDNA_cys_MeTrfase_AS"/>
</dbReference>
<evidence type="ECO:0000313" key="12">
    <source>
        <dbReference type="Proteomes" id="UP001320544"/>
    </source>
</evidence>
<dbReference type="GO" id="GO:0008168">
    <property type="term" value="F:methyltransferase activity"/>
    <property type="evidence" value="ECO:0007669"/>
    <property type="project" value="UniProtKB-KW"/>
</dbReference>
<dbReference type="HAMAP" id="MF_00772">
    <property type="entry name" value="OGT"/>
    <property type="match status" value="1"/>
</dbReference>
<evidence type="ECO:0000256" key="2">
    <source>
        <dbReference type="ARBA" id="ARBA00022490"/>
    </source>
</evidence>
<dbReference type="GO" id="GO:0032259">
    <property type="term" value="P:methylation"/>
    <property type="evidence" value="ECO:0007669"/>
    <property type="project" value="UniProtKB-KW"/>
</dbReference>
<dbReference type="InterPro" id="IPR014048">
    <property type="entry name" value="MethylDNA_cys_MeTrfase_DNA-bd"/>
</dbReference>
<sequence>MDYIDLYESPLGPITLASDGESLVGLWFEQQKYDKATLGACEARPDLPVLLEARRWLDAYFGGKDPGPIPPVNPRGTEFRQRVWGQLAEIPYGRLTTYGEIAQRIAEETGARASARAVGGGVGHNPISIILPCHRVVGANGSLTGFGGGLPRKIALLELEGVDLSKLTVPTKGTAL</sequence>
<dbReference type="Pfam" id="PF01035">
    <property type="entry name" value="DNA_binding_1"/>
    <property type="match status" value="1"/>
</dbReference>
<dbReference type="InterPro" id="IPR023546">
    <property type="entry name" value="MGMT"/>
</dbReference>
<dbReference type="EC" id="2.1.1.63" evidence="8"/>
<evidence type="ECO:0000256" key="4">
    <source>
        <dbReference type="ARBA" id="ARBA00022679"/>
    </source>
</evidence>
<dbReference type="SUPFAM" id="SSF46767">
    <property type="entry name" value="Methylated DNA-protein cysteine methyltransferase, C-terminal domain"/>
    <property type="match status" value="1"/>
</dbReference>